<feature type="transmembrane region" description="Helical" evidence="1">
    <location>
        <begin position="280"/>
        <end position="300"/>
    </location>
</feature>
<dbReference type="EMBL" id="LAZR01001771">
    <property type="protein sequence ID" value="KKN39310.1"/>
    <property type="molecule type" value="Genomic_DNA"/>
</dbReference>
<feature type="transmembrane region" description="Helical" evidence="1">
    <location>
        <begin position="456"/>
        <end position="478"/>
    </location>
</feature>
<keyword evidence="1" id="KW-0472">Membrane</keyword>
<reference evidence="2" key="1">
    <citation type="journal article" date="2015" name="Nature">
        <title>Complex archaea that bridge the gap between prokaryotes and eukaryotes.</title>
        <authorList>
            <person name="Spang A."/>
            <person name="Saw J.H."/>
            <person name="Jorgensen S.L."/>
            <person name="Zaremba-Niedzwiedzka K."/>
            <person name="Martijn J."/>
            <person name="Lind A.E."/>
            <person name="van Eijk R."/>
            <person name="Schleper C."/>
            <person name="Guy L."/>
            <person name="Ettema T.J."/>
        </authorList>
    </citation>
    <scope>NUCLEOTIDE SEQUENCE</scope>
</reference>
<sequence length="502" mass="57784">MGGIEEKNKSPISKSTITLFRFELNHSQASLFLILSLTGIFMLPYLLAGDIFLNLFQHIFYTIPRYMENPGVYVEDYLFRSLFPIVLSIIQSVIFLSMSVYVFRRILKNRTNKNGPRRKTISQKRTVNWLGLKISHGQSLFIFCTSLAGLFFLLQLSWNSSSYGYGPSWGGLKSLTIIPTGPNQGIGGDGTLSNNVTTAIISIFVILCLYSLFITRRGKPITPSTNITKNYSILIFIGSFVVFVMLSARIFFHLSIFNYEISRLLGTYYIASNSYQNNDFIKTLVLFCICLALMISSFYLKERNHNDMKPFNEFSWFRIKLTPHRVTILISSALICLTFFSYLYLTFTFMFGDFSFLTPFFYNIYHLILFPVIIFCCYPIFKILANNRFEKALEYINNSQEFRIKWFKTRLDKKNSVIFLSVSSTVVVLNIFQLLLTNMGAQAFYSSVGPLEPYMLLSYPLMTIIILLVIVVNIYTIIKTFPSIKDSKSQNLKNVDNGNKRN</sequence>
<feature type="transmembrane region" description="Helical" evidence="1">
    <location>
        <begin position="360"/>
        <end position="381"/>
    </location>
</feature>
<proteinExistence type="predicted"/>
<protein>
    <submittedName>
        <fullName evidence="2">Uncharacterized protein</fullName>
    </submittedName>
</protein>
<feature type="transmembrane region" description="Helical" evidence="1">
    <location>
        <begin position="233"/>
        <end position="252"/>
    </location>
</feature>
<comment type="caution">
    <text evidence="2">The sequence shown here is derived from an EMBL/GenBank/DDBJ whole genome shotgun (WGS) entry which is preliminary data.</text>
</comment>
<dbReference type="AlphaFoldDB" id="A0A0F9Q5S0"/>
<evidence type="ECO:0000256" key="1">
    <source>
        <dbReference type="SAM" id="Phobius"/>
    </source>
</evidence>
<feature type="transmembrane region" description="Helical" evidence="1">
    <location>
        <begin position="77"/>
        <end position="103"/>
    </location>
</feature>
<keyword evidence="1" id="KW-0812">Transmembrane</keyword>
<organism evidence="2">
    <name type="scientific">marine sediment metagenome</name>
    <dbReference type="NCBI Taxonomy" id="412755"/>
    <lineage>
        <taxon>unclassified sequences</taxon>
        <taxon>metagenomes</taxon>
        <taxon>ecological metagenomes</taxon>
    </lineage>
</organism>
<feature type="transmembrane region" description="Helical" evidence="1">
    <location>
        <begin position="417"/>
        <end position="436"/>
    </location>
</feature>
<feature type="transmembrane region" description="Helical" evidence="1">
    <location>
        <begin position="31"/>
        <end position="57"/>
    </location>
</feature>
<keyword evidence="1" id="KW-1133">Transmembrane helix</keyword>
<feature type="transmembrane region" description="Helical" evidence="1">
    <location>
        <begin position="326"/>
        <end position="345"/>
    </location>
</feature>
<feature type="transmembrane region" description="Helical" evidence="1">
    <location>
        <begin position="140"/>
        <end position="158"/>
    </location>
</feature>
<name>A0A0F9Q5S0_9ZZZZ</name>
<accession>A0A0F9Q5S0</accession>
<evidence type="ECO:0000313" key="2">
    <source>
        <dbReference type="EMBL" id="KKN39310.1"/>
    </source>
</evidence>
<gene>
    <name evidence="2" type="ORF">LCGC14_0744620</name>
</gene>
<feature type="transmembrane region" description="Helical" evidence="1">
    <location>
        <begin position="196"/>
        <end position="213"/>
    </location>
</feature>